<protein>
    <submittedName>
        <fullName evidence="2">Uncharacterized protein</fullName>
    </submittedName>
</protein>
<comment type="caution">
    <text evidence="2">The sequence shown here is derived from an EMBL/GenBank/DDBJ whole genome shotgun (WGS) entry which is preliminary data.</text>
</comment>
<dbReference type="AlphaFoldDB" id="A0A0F8ZYP0"/>
<evidence type="ECO:0000256" key="1">
    <source>
        <dbReference type="SAM" id="MobiDB-lite"/>
    </source>
</evidence>
<dbReference type="EMBL" id="LAZR01045346">
    <property type="protein sequence ID" value="KKK99087.1"/>
    <property type="molecule type" value="Genomic_DNA"/>
</dbReference>
<proteinExistence type="predicted"/>
<feature type="non-terminal residue" evidence="2">
    <location>
        <position position="1"/>
    </location>
</feature>
<feature type="region of interest" description="Disordered" evidence="1">
    <location>
        <begin position="59"/>
        <end position="78"/>
    </location>
</feature>
<reference evidence="2" key="1">
    <citation type="journal article" date="2015" name="Nature">
        <title>Complex archaea that bridge the gap between prokaryotes and eukaryotes.</title>
        <authorList>
            <person name="Spang A."/>
            <person name="Saw J.H."/>
            <person name="Jorgensen S.L."/>
            <person name="Zaremba-Niedzwiedzka K."/>
            <person name="Martijn J."/>
            <person name="Lind A.E."/>
            <person name="van Eijk R."/>
            <person name="Schleper C."/>
            <person name="Guy L."/>
            <person name="Ettema T.J."/>
        </authorList>
    </citation>
    <scope>NUCLEOTIDE SEQUENCE</scope>
</reference>
<name>A0A0F8ZYP0_9ZZZZ</name>
<sequence>ATVAGIGMVAGSVARGTKQAAVMGGMAGFGLQALNAIRPGTAAIAGIGRTPVGRRIGASQTISDSFTREGERVSVLQP</sequence>
<evidence type="ECO:0000313" key="2">
    <source>
        <dbReference type="EMBL" id="KKK99087.1"/>
    </source>
</evidence>
<organism evidence="2">
    <name type="scientific">marine sediment metagenome</name>
    <dbReference type="NCBI Taxonomy" id="412755"/>
    <lineage>
        <taxon>unclassified sequences</taxon>
        <taxon>metagenomes</taxon>
        <taxon>ecological metagenomes</taxon>
    </lineage>
</organism>
<accession>A0A0F8ZYP0</accession>
<gene>
    <name evidence="2" type="ORF">LCGC14_2636280</name>
</gene>